<dbReference type="Proteomes" id="UP000318336">
    <property type="component" value="Unassembled WGS sequence"/>
</dbReference>
<name>A0A542X9Y7_9MICO</name>
<dbReference type="EMBL" id="VFOK01000001">
    <property type="protein sequence ID" value="TQL32647.1"/>
    <property type="molecule type" value="Genomic_DNA"/>
</dbReference>
<organism evidence="3 4">
    <name type="scientific">Barrientosiimonas humi</name>
    <dbReference type="NCBI Taxonomy" id="999931"/>
    <lineage>
        <taxon>Bacteria</taxon>
        <taxon>Bacillati</taxon>
        <taxon>Actinomycetota</taxon>
        <taxon>Actinomycetes</taxon>
        <taxon>Micrococcales</taxon>
        <taxon>Dermacoccaceae</taxon>
        <taxon>Barrientosiimonas</taxon>
    </lineage>
</organism>
<feature type="region of interest" description="Disordered" evidence="1">
    <location>
        <begin position="32"/>
        <end position="57"/>
    </location>
</feature>
<comment type="caution">
    <text evidence="3">The sequence shown here is derived from an EMBL/GenBank/DDBJ whole genome shotgun (WGS) entry which is preliminary data.</text>
</comment>
<evidence type="ECO:0000313" key="3">
    <source>
        <dbReference type="EMBL" id="TQL32647.1"/>
    </source>
</evidence>
<keyword evidence="3" id="KW-0687">Ribonucleoprotein</keyword>
<reference evidence="3 4" key="1">
    <citation type="submission" date="2019-06" db="EMBL/GenBank/DDBJ databases">
        <title>Sequencing the genomes of 1000 actinobacteria strains.</title>
        <authorList>
            <person name="Klenk H.-P."/>
        </authorList>
    </citation>
    <scope>NUCLEOTIDE SEQUENCE [LARGE SCALE GENOMIC DNA]</scope>
    <source>
        <strain evidence="3 4">DSM 24617</strain>
    </source>
</reference>
<dbReference type="Gene3D" id="3.30.40.250">
    <property type="match status" value="1"/>
</dbReference>
<keyword evidence="3" id="KW-0689">Ribosomal protein</keyword>
<dbReference type="GO" id="GO:0016740">
    <property type="term" value="F:transferase activity"/>
    <property type="evidence" value="ECO:0007669"/>
    <property type="project" value="UniProtKB-KW"/>
</dbReference>
<dbReference type="Pfam" id="PF02624">
    <property type="entry name" value="YcaO"/>
    <property type="match status" value="1"/>
</dbReference>
<keyword evidence="4" id="KW-1185">Reference proteome</keyword>
<dbReference type="PROSITE" id="PS51664">
    <property type="entry name" value="YCAO"/>
    <property type="match status" value="1"/>
</dbReference>
<proteinExistence type="predicted"/>
<dbReference type="AlphaFoldDB" id="A0A542X9Y7"/>
<gene>
    <name evidence="3" type="ORF">FB554_0779</name>
</gene>
<dbReference type="Gene3D" id="3.30.160.660">
    <property type="match status" value="1"/>
</dbReference>
<protein>
    <submittedName>
        <fullName evidence="3">Ribosomal protein S12 methylthiotransferase accessory factor</fullName>
    </submittedName>
</protein>
<evidence type="ECO:0000259" key="2">
    <source>
        <dbReference type="PROSITE" id="PS51664"/>
    </source>
</evidence>
<sequence length="419" mass="44183">MVTAGPARIPSREALLDKAIGWRTGVGVTLSEPPLTTADPPVHQAAASDRPVGESAVAGGAGWERDAARGAAVGELLERYAAVHCPLLTVPRDEIPSTAGIPSTATVLGFDDFLLHSPEQRADPGFPAASTYAQDRFTRTFSLIDQRPAWVPAALVSNDPGFGAIATSSGLAAGASVTTALLRATQELVERDALMVTWLHGLRPRTTPAPARVSELVGEIDGGATVLDLTPRHSPHPVAMVVGSAPLPDRPRHGAGIACRATWAGAVEKATLEWAQAMTYVGVTAGGRPRPEPHDVVSFDEHARFYSLRPDLWDALPIHRGTPAEPPASSTATGAAGQLHELVMSLHRNGIRLFYRDLTTLDVAACGVRVVRVLSPDLVPIHGHHRWPHLAAACVPVAERFPGAEPSTAFPSPFPHPLG</sequence>
<evidence type="ECO:0000256" key="1">
    <source>
        <dbReference type="SAM" id="MobiDB-lite"/>
    </source>
</evidence>
<accession>A0A542X9Y7</accession>
<evidence type="ECO:0000313" key="4">
    <source>
        <dbReference type="Proteomes" id="UP000318336"/>
    </source>
</evidence>
<dbReference type="PANTHER" id="PTHR37809:SF1">
    <property type="entry name" value="RIBOSOMAL PROTEIN S12 METHYLTHIOTRANSFERASE ACCESSORY FACTOR YCAO"/>
    <property type="match status" value="1"/>
</dbReference>
<dbReference type="GO" id="GO:0005840">
    <property type="term" value="C:ribosome"/>
    <property type="evidence" value="ECO:0007669"/>
    <property type="project" value="UniProtKB-KW"/>
</dbReference>
<dbReference type="Gene3D" id="3.30.1330.230">
    <property type="match status" value="1"/>
</dbReference>
<dbReference type="PANTHER" id="PTHR37809">
    <property type="entry name" value="RIBOSOMAL PROTEIN S12 METHYLTHIOTRANSFERASE ACCESSORY FACTOR YCAO"/>
    <property type="match status" value="1"/>
</dbReference>
<feature type="domain" description="YcaO" evidence="2">
    <location>
        <begin position="60"/>
        <end position="419"/>
    </location>
</feature>
<dbReference type="InterPro" id="IPR003776">
    <property type="entry name" value="YcaO-like_dom"/>
</dbReference>
<keyword evidence="3" id="KW-0808">Transferase</keyword>